<gene>
    <name evidence="1" type="ORF">MARPO_0047s0040</name>
</gene>
<dbReference type="AlphaFoldDB" id="A0A2R6WYX4"/>
<keyword evidence="2" id="KW-1185">Reference proteome</keyword>
<protein>
    <submittedName>
        <fullName evidence="1">Uncharacterized protein</fullName>
    </submittedName>
</protein>
<accession>A0A2R6WYX4</accession>
<dbReference type="EMBL" id="KZ772719">
    <property type="protein sequence ID" value="PTQ39057.1"/>
    <property type="molecule type" value="Genomic_DNA"/>
</dbReference>
<organism evidence="1 2">
    <name type="scientific">Marchantia polymorpha</name>
    <name type="common">Common liverwort</name>
    <name type="synonym">Marchantia aquatica</name>
    <dbReference type="NCBI Taxonomy" id="3197"/>
    <lineage>
        <taxon>Eukaryota</taxon>
        <taxon>Viridiplantae</taxon>
        <taxon>Streptophyta</taxon>
        <taxon>Embryophyta</taxon>
        <taxon>Marchantiophyta</taxon>
        <taxon>Marchantiopsida</taxon>
        <taxon>Marchantiidae</taxon>
        <taxon>Marchantiales</taxon>
        <taxon>Marchantiaceae</taxon>
        <taxon>Marchantia</taxon>
    </lineage>
</organism>
<name>A0A2R6WYX4_MARPO</name>
<dbReference type="Gramene" id="Mp6g13880.1">
    <property type="protein sequence ID" value="Mp6g13880.1.cds1"/>
    <property type="gene ID" value="Mp6g13880"/>
</dbReference>
<dbReference type="Proteomes" id="UP000244005">
    <property type="component" value="Unassembled WGS sequence"/>
</dbReference>
<proteinExistence type="predicted"/>
<reference evidence="2" key="1">
    <citation type="journal article" date="2017" name="Cell">
        <title>Insights into land plant evolution garnered from the Marchantia polymorpha genome.</title>
        <authorList>
            <person name="Bowman J.L."/>
            <person name="Kohchi T."/>
            <person name="Yamato K.T."/>
            <person name="Jenkins J."/>
            <person name="Shu S."/>
            <person name="Ishizaki K."/>
            <person name="Yamaoka S."/>
            <person name="Nishihama R."/>
            <person name="Nakamura Y."/>
            <person name="Berger F."/>
            <person name="Adam C."/>
            <person name="Aki S.S."/>
            <person name="Althoff F."/>
            <person name="Araki T."/>
            <person name="Arteaga-Vazquez M.A."/>
            <person name="Balasubrmanian S."/>
            <person name="Barry K."/>
            <person name="Bauer D."/>
            <person name="Boehm C.R."/>
            <person name="Briginshaw L."/>
            <person name="Caballero-Perez J."/>
            <person name="Catarino B."/>
            <person name="Chen F."/>
            <person name="Chiyoda S."/>
            <person name="Chovatia M."/>
            <person name="Davies K.M."/>
            <person name="Delmans M."/>
            <person name="Demura T."/>
            <person name="Dierschke T."/>
            <person name="Dolan L."/>
            <person name="Dorantes-Acosta A.E."/>
            <person name="Eklund D.M."/>
            <person name="Florent S.N."/>
            <person name="Flores-Sandoval E."/>
            <person name="Fujiyama A."/>
            <person name="Fukuzawa H."/>
            <person name="Galik B."/>
            <person name="Grimanelli D."/>
            <person name="Grimwood J."/>
            <person name="Grossniklaus U."/>
            <person name="Hamada T."/>
            <person name="Haseloff J."/>
            <person name="Hetherington A.J."/>
            <person name="Higo A."/>
            <person name="Hirakawa Y."/>
            <person name="Hundley H.N."/>
            <person name="Ikeda Y."/>
            <person name="Inoue K."/>
            <person name="Inoue S.I."/>
            <person name="Ishida S."/>
            <person name="Jia Q."/>
            <person name="Kakita M."/>
            <person name="Kanazawa T."/>
            <person name="Kawai Y."/>
            <person name="Kawashima T."/>
            <person name="Kennedy M."/>
            <person name="Kinose K."/>
            <person name="Kinoshita T."/>
            <person name="Kohara Y."/>
            <person name="Koide E."/>
            <person name="Komatsu K."/>
            <person name="Kopischke S."/>
            <person name="Kubo M."/>
            <person name="Kyozuka J."/>
            <person name="Lagercrantz U."/>
            <person name="Lin S.S."/>
            <person name="Lindquist E."/>
            <person name="Lipzen A.M."/>
            <person name="Lu C.W."/>
            <person name="De Luna E."/>
            <person name="Martienssen R.A."/>
            <person name="Minamino N."/>
            <person name="Mizutani M."/>
            <person name="Mizutani M."/>
            <person name="Mochizuki N."/>
            <person name="Monte I."/>
            <person name="Mosher R."/>
            <person name="Nagasaki H."/>
            <person name="Nakagami H."/>
            <person name="Naramoto S."/>
            <person name="Nishitani K."/>
            <person name="Ohtani M."/>
            <person name="Okamoto T."/>
            <person name="Okumura M."/>
            <person name="Phillips J."/>
            <person name="Pollak B."/>
            <person name="Reinders A."/>
            <person name="Rovekamp M."/>
            <person name="Sano R."/>
            <person name="Sawa S."/>
            <person name="Schmid M.W."/>
            <person name="Shirakawa M."/>
            <person name="Solano R."/>
            <person name="Spunde A."/>
            <person name="Suetsugu N."/>
            <person name="Sugano S."/>
            <person name="Sugiyama A."/>
            <person name="Sun R."/>
            <person name="Suzuki Y."/>
            <person name="Takenaka M."/>
            <person name="Takezawa D."/>
            <person name="Tomogane H."/>
            <person name="Tsuzuki M."/>
            <person name="Ueda T."/>
            <person name="Umeda M."/>
            <person name="Ward J.M."/>
            <person name="Watanabe Y."/>
            <person name="Yazaki K."/>
            <person name="Yokoyama R."/>
            <person name="Yoshitake Y."/>
            <person name="Yotsui I."/>
            <person name="Zachgo S."/>
            <person name="Schmutz J."/>
        </authorList>
    </citation>
    <scope>NUCLEOTIDE SEQUENCE [LARGE SCALE GENOMIC DNA]</scope>
    <source>
        <strain evidence="2">Tak-1</strain>
    </source>
</reference>
<sequence>MLCRPHPSTEVRALGCSSFGTDVSSSESVVHILLLRLGSQALAVLPLIHQPMLGTGRKTPKVLSSSVATCHLLLFRWSFDESSRYCQQMCTVIFDC</sequence>
<evidence type="ECO:0000313" key="2">
    <source>
        <dbReference type="Proteomes" id="UP000244005"/>
    </source>
</evidence>
<evidence type="ECO:0000313" key="1">
    <source>
        <dbReference type="EMBL" id="PTQ39057.1"/>
    </source>
</evidence>